<evidence type="ECO:0000313" key="3">
    <source>
        <dbReference type="Proteomes" id="UP000019151"/>
    </source>
</evidence>
<protein>
    <recommendedName>
        <fullName evidence="4">FG-GAP repeat protein</fullName>
    </recommendedName>
</protein>
<dbReference type="InterPro" id="IPR028994">
    <property type="entry name" value="Integrin_alpha_N"/>
</dbReference>
<dbReference type="SUPFAM" id="SSF69318">
    <property type="entry name" value="Integrin alpha N-terminal domain"/>
    <property type="match status" value="1"/>
</dbReference>
<dbReference type="eggNOG" id="COG1404">
    <property type="taxonomic scope" value="Bacteria"/>
</dbReference>
<proteinExistence type="predicted"/>
<dbReference type="Pfam" id="PF13517">
    <property type="entry name" value="FG-GAP_3"/>
    <property type="match status" value="1"/>
</dbReference>
<organism evidence="2 3">
    <name type="scientific">Gemmatirosa kalamazoonensis</name>
    <dbReference type="NCBI Taxonomy" id="861299"/>
    <lineage>
        <taxon>Bacteria</taxon>
        <taxon>Pseudomonadati</taxon>
        <taxon>Gemmatimonadota</taxon>
        <taxon>Gemmatimonadia</taxon>
        <taxon>Gemmatimonadales</taxon>
        <taxon>Gemmatimonadaceae</taxon>
        <taxon>Gemmatirosa</taxon>
    </lineage>
</organism>
<dbReference type="PANTHER" id="PTHR46580">
    <property type="entry name" value="SENSOR KINASE-RELATED"/>
    <property type="match status" value="1"/>
</dbReference>
<dbReference type="Proteomes" id="UP000019151">
    <property type="component" value="Chromosome"/>
</dbReference>
<keyword evidence="3" id="KW-1185">Reference proteome</keyword>
<dbReference type="PANTHER" id="PTHR46580:SF2">
    <property type="entry name" value="MAM DOMAIN-CONTAINING PROTEIN"/>
    <property type="match status" value="1"/>
</dbReference>
<dbReference type="AlphaFoldDB" id="W0RJM4"/>
<keyword evidence="1" id="KW-0732">Signal</keyword>
<evidence type="ECO:0008006" key="4">
    <source>
        <dbReference type="Google" id="ProtNLM"/>
    </source>
</evidence>
<dbReference type="InterPro" id="IPR013517">
    <property type="entry name" value="FG-GAP"/>
</dbReference>
<name>W0RJM4_9BACT</name>
<gene>
    <name evidence="2" type="ORF">J421_3090</name>
</gene>
<dbReference type="InParanoid" id="W0RJM4"/>
<dbReference type="EMBL" id="CP007128">
    <property type="protein sequence ID" value="AHG90627.1"/>
    <property type="molecule type" value="Genomic_DNA"/>
</dbReference>
<dbReference type="STRING" id="861299.J421_3090"/>
<accession>W0RJM4</accession>
<dbReference type="HOGENOM" id="CLU_666919_0_0_0"/>
<evidence type="ECO:0000313" key="2">
    <source>
        <dbReference type="EMBL" id="AHG90627.1"/>
    </source>
</evidence>
<sequence>MSAASPADHPGVQYECQLPAAGTDLQLLFQQPQTGELAYWSLHGAALRSAGALPGVPASWAGLTAVGGSVFWTVPPSVAVMERRFAGFTTLVDRGQFHPTAPDPWRVVAIGSVNNPGYSVIWRHPVSGEVVVWEVADVNVAPFVLRSVSNGAVPLAWRVETAGDLDGDGESDLFWVNDANGARVVWLLRHGAYASTVDLGVVPTAWRIGGVADLDGDGQRDIVWQSTTTGHLVTWIMSNGAYVRTVPTATRLGEQARVPTPWRLFGVQRAAPVPAPAPKRLGIHLGAQQSAAVGSTLPLYATGDMVCSAFGPGQGTPPWNGDPSTFPPGYIPPPYIPPCYLNPAEVLPPRYTVTWTSSASGLAAVAPDAAHPLWGIVTALGVTGVPVTVTATLRDPCGGIIAITSVAVTVTP</sequence>
<reference evidence="2 3" key="1">
    <citation type="journal article" date="2014" name="Genome Announc.">
        <title>Genome Sequence and Methylome of Soil Bacterium Gemmatirosa kalamazoonensis KBS708T, a Member of the Rarely Cultivated Gemmatimonadetes Phylum.</title>
        <authorList>
            <person name="Debruyn J.M."/>
            <person name="Radosevich M."/>
            <person name="Wommack K.E."/>
            <person name="Polson S.W."/>
            <person name="Hauser L.J."/>
            <person name="Fawaz M.N."/>
            <person name="Korlach J."/>
            <person name="Tsai Y.C."/>
        </authorList>
    </citation>
    <scope>NUCLEOTIDE SEQUENCE [LARGE SCALE GENOMIC DNA]</scope>
    <source>
        <strain evidence="2 3">KBS708</strain>
    </source>
</reference>
<evidence type="ECO:0000256" key="1">
    <source>
        <dbReference type="ARBA" id="ARBA00022729"/>
    </source>
</evidence>
<dbReference type="KEGG" id="gba:J421_3090"/>